<feature type="transmembrane region" description="Helical" evidence="6">
    <location>
        <begin position="136"/>
        <end position="155"/>
    </location>
</feature>
<dbReference type="OrthoDB" id="5651790at2"/>
<dbReference type="PANTHER" id="PTHR31885:SF6">
    <property type="entry name" value="GH04784P"/>
    <property type="match status" value="1"/>
</dbReference>
<feature type="transmembrane region" description="Helical" evidence="6">
    <location>
        <begin position="210"/>
        <end position="227"/>
    </location>
</feature>
<keyword evidence="8" id="KW-1185">Reference proteome</keyword>
<organism evidence="7 8">
    <name type="scientific">Kaistella carnis</name>
    <dbReference type="NCBI Taxonomy" id="1241979"/>
    <lineage>
        <taxon>Bacteria</taxon>
        <taxon>Pseudomonadati</taxon>
        <taxon>Bacteroidota</taxon>
        <taxon>Flavobacteriia</taxon>
        <taxon>Flavobacteriales</taxon>
        <taxon>Weeksellaceae</taxon>
        <taxon>Chryseobacterium group</taxon>
        <taxon>Kaistella</taxon>
    </lineage>
</organism>
<dbReference type="GO" id="GO:0016020">
    <property type="term" value="C:membrane"/>
    <property type="evidence" value="ECO:0007669"/>
    <property type="project" value="UniProtKB-SubCell"/>
</dbReference>
<dbReference type="KEGG" id="ccas:EIB73_11830"/>
<accession>A0A3G8XKG2</accession>
<dbReference type="AlphaFoldDB" id="A0A3G8XKG2"/>
<comment type="subcellular location">
    <subcellularLocation>
        <location evidence="1">Membrane</location>
        <topology evidence="1">Multi-pass membrane protein</topology>
    </subcellularLocation>
</comment>
<keyword evidence="3 6" id="KW-0812">Transmembrane</keyword>
<evidence type="ECO:0000256" key="1">
    <source>
        <dbReference type="ARBA" id="ARBA00004141"/>
    </source>
</evidence>
<dbReference type="RefSeq" id="WP_125025469.1">
    <property type="nucleotide sequence ID" value="NZ_JBHSEA010000023.1"/>
</dbReference>
<feature type="transmembrane region" description="Helical" evidence="6">
    <location>
        <begin position="161"/>
        <end position="178"/>
    </location>
</feature>
<dbReference type="Proteomes" id="UP000270185">
    <property type="component" value="Chromosome"/>
</dbReference>
<feature type="transmembrane region" description="Helical" evidence="6">
    <location>
        <begin position="185"/>
        <end position="204"/>
    </location>
</feature>
<keyword evidence="4 6" id="KW-1133">Transmembrane helix</keyword>
<evidence type="ECO:0000256" key="3">
    <source>
        <dbReference type="ARBA" id="ARBA00022692"/>
    </source>
</evidence>
<sequence>MVFQLLTMEKFPKKNMAKDYFLTVNNFFMRSKILQIILVIVFAIDLFFIFNNQPELRFFTKPLLLPILILMYITSLKSEKIQLDKLFLVGLVLSFFGDLFLLFKWGFLPGLGSFLLAHLFYIISFKKKQQTRISEIWPVILSLYASILLFFLFPYLKEMKIPVIIYAVVIATMMYNAIKTQNRNLIIGALLFLISDTLLSVYLFLQPLMILNLLVMITYVLAQWFLVRGMLSSKN</sequence>
<protein>
    <submittedName>
        <fullName evidence="7">Lysoplasmalogenase</fullName>
    </submittedName>
</protein>
<keyword evidence="5 6" id="KW-0472">Membrane</keyword>
<feature type="transmembrane region" description="Helical" evidence="6">
    <location>
        <begin position="56"/>
        <end position="74"/>
    </location>
</feature>
<evidence type="ECO:0000313" key="7">
    <source>
        <dbReference type="EMBL" id="AZI33830.1"/>
    </source>
</evidence>
<feature type="transmembrane region" description="Helical" evidence="6">
    <location>
        <begin position="33"/>
        <end position="50"/>
    </location>
</feature>
<name>A0A3G8XKG2_9FLAO</name>
<feature type="transmembrane region" description="Helical" evidence="6">
    <location>
        <begin position="108"/>
        <end position="124"/>
    </location>
</feature>
<evidence type="ECO:0000256" key="5">
    <source>
        <dbReference type="ARBA" id="ARBA00023136"/>
    </source>
</evidence>
<dbReference type="EMBL" id="CP034159">
    <property type="protein sequence ID" value="AZI33830.1"/>
    <property type="molecule type" value="Genomic_DNA"/>
</dbReference>
<dbReference type="Pfam" id="PF07947">
    <property type="entry name" value="YhhN"/>
    <property type="match status" value="1"/>
</dbReference>
<evidence type="ECO:0000313" key="8">
    <source>
        <dbReference type="Proteomes" id="UP000270185"/>
    </source>
</evidence>
<evidence type="ECO:0000256" key="2">
    <source>
        <dbReference type="ARBA" id="ARBA00007375"/>
    </source>
</evidence>
<evidence type="ECO:0000256" key="6">
    <source>
        <dbReference type="SAM" id="Phobius"/>
    </source>
</evidence>
<comment type="similarity">
    <text evidence="2">Belongs to the TMEM86 family.</text>
</comment>
<reference evidence="8" key="1">
    <citation type="submission" date="2018-11" db="EMBL/GenBank/DDBJ databases">
        <title>Proposal to divide the Flavobacteriaceae and reorganize its genera based on Amino Acid Identity values calculated from whole genome sequences.</title>
        <authorList>
            <person name="Nicholson A.C."/>
            <person name="Gulvik C.A."/>
            <person name="Whitney A.M."/>
            <person name="Humrighouse B.W."/>
            <person name="Bell M."/>
            <person name="Holmes B."/>
            <person name="Steigerwalt A.G."/>
            <person name="Villarma A."/>
            <person name="Sheth M."/>
            <person name="Batra D."/>
            <person name="Pryor J."/>
            <person name="Bernardet J.-F."/>
            <person name="Hugo C."/>
            <person name="Kampfer P."/>
            <person name="Newman J.D."/>
            <person name="McQuiston J.R."/>
        </authorList>
    </citation>
    <scope>NUCLEOTIDE SEQUENCE [LARGE SCALE GENOMIC DNA]</scope>
    <source>
        <strain evidence="8">G0081</strain>
    </source>
</reference>
<dbReference type="InterPro" id="IPR012506">
    <property type="entry name" value="TMEM86B-like"/>
</dbReference>
<dbReference type="PANTHER" id="PTHR31885">
    <property type="entry name" value="GH04784P"/>
    <property type="match status" value="1"/>
</dbReference>
<gene>
    <name evidence="7" type="ORF">EIB73_11830</name>
</gene>
<evidence type="ECO:0000256" key="4">
    <source>
        <dbReference type="ARBA" id="ARBA00022989"/>
    </source>
</evidence>
<proteinExistence type="inferred from homology"/>
<dbReference type="GO" id="GO:0016787">
    <property type="term" value="F:hydrolase activity"/>
    <property type="evidence" value="ECO:0007669"/>
    <property type="project" value="TreeGrafter"/>
</dbReference>